<dbReference type="GO" id="GO:0098609">
    <property type="term" value="P:cell-cell adhesion"/>
    <property type="evidence" value="ECO:0007669"/>
    <property type="project" value="TreeGrafter"/>
</dbReference>
<gene>
    <name evidence="2" type="ORF">L9F63_023002</name>
</gene>
<dbReference type="GO" id="GO:0007160">
    <property type="term" value="P:cell-matrix adhesion"/>
    <property type="evidence" value="ECO:0007669"/>
    <property type="project" value="TreeGrafter"/>
</dbReference>
<dbReference type="InterPro" id="IPR013519">
    <property type="entry name" value="Int_alpha_beta-p"/>
</dbReference>
<name>A0AAD7ZMN0_DIPPU</name>
<dbReference type="EMBL" id="JASPKZ010007779">
    <property type="protein sequence ID" value="KAJ9582653.1"/>
    <property type="molecule type" value="Genomic_DNA"/>
</dbReference>
<reference evidence="2" key="2">
    <citation type="submission" date="2023-05" db="EMBL/GenBank/DDBJ databases">
        <authorList>
            <person name="Fouks B."/>
        </authorList>
    </citation>
    <scope>NUCLEOTIDE SEQUENCE</scope>
    <source>
        <strain evidence="2">Stay&amp;Tobe</strain>
        <tissue evidence="2">Testes</tissue>
    </source>
</reference>
<dbReference type="PANTHER" id="PTHR23220">
    <property type="entry name" value="INTEGRIN ALPHA"/>
    <property type="match status" value="1"/>
</dbReference>
<evidence type="ECO:0000256" key="1">
    <source>
        <dbReference type="PROSITE-ProRule" id="PRU00803"/>
    </source>
</evidence>
<protein>
    <submittedName>
        <fullName evidence="2">Uncharacterized protein</fullName>
    </submittedName>
</protein>
<dbReference type="AlphaFoldDB" id="A0AAD7ZMN0"/>
<keyword evidence="3" id="KW-1185">Reference proteome</keyword>
<feature type="non-terminal residue" evidence="2">
    <location>
        <position position="1"/>
    </location>
</feature>
<dbReference type="PROSITE" id="PS51470">
    <property type="entry name" value="FG_GAP"/>
    <property type="match status" value="1"/>
</dbReference>
<dbReference type="GO" id="GO:0009897">
    <property type="term" value="C:external side of plasma membrane"/>
    <property type="evidence" value="ECO:0007669"/>
    <property type="project" value="TreeGrafter"/>
</dbReference>
<feature type="non-terminal residue" evidence="2">
    <location>
        <position position="218"/>
    </location>
</feature>
<dbReference type="PANTHER" id="PTHR23220:SF83">
    <property type="entry name" value="INTEGRIN ALPHA-PS3-RELATED"/>
    <property type="match status" value="1"/>
</dbReference>
<evidence type="ECO:0000313" key="3">
    <source>
        <dbReference type="Proteomes" id="UP001233999"/>
    </source>
</evidence>
<dbReference type="GO" id="GO:0008305">
    <property type="term" value="C:integrin complex"/>
    <property type="evidence" value="ECO:0007669"/>
    <property type="project" value="TreeGrafter"/>
</dbReference>
<accession>A0AAD7ZMN0</accession>
<dbReference type="Gene3D" id="2.130.10.130">
    <property type="entry name" value="Integrin alpha, N-terminal"/>
    <property type="match status" value="1"/>
</dbReference>
<dbReference type="GO" id="GO:0005178">
    <property type="term" value="F:integrin binding"/>
    <property type="evidence" value="ECO:0007669"/>
    <property type="project" value="TreeGrafter"/>
</dbReference>
<reference evidence="2" key="1">
    <citation type="journal article" date="2023" name="IScience">
        <title>Live-bearing cockroach genome reveals convergent evolutionary mechanisms linked to viviparity in insects and beyond.</title>
        <authorList>
            <person name="Fouks B."/>
            <person name="Harrison M.C."/>
            <person name="Mikhailova A.A."/>
            <person name="Marchal E."/>
            <person name="English S."/>
            <person name="Carruthers M."/>
            <person name="Jennings E.C."/>
            <person name="Chiamaka E.L."/>
            <person name="Frigard R.A."/>
            <person name="Pippel M."/>
            <person name="Attardo G.M."/>
            <person name="Benoit J.B."/>
            <person name="Bornberg-Bauer E."/>
            <person name="Tobe S.S."/>
        </authorList>
    </citation>
    <scope>NUCLEOTIDE SEQUENCE</scope>
    <source>
        <strain evidence="2">Stay&amp;Tobe</strain>
    </source>
</reference>
<dbReference type="GO" id="GO:0007229">
    <property type="term" value="P:integrin-mediated signaling pathway"/>
    <property type="evidence" value="ECO:0007669"/>
    <property type="project" value="TreeGrafter"/>
</dbReference>
<dbReference type="Proteomes" id="UP001233999">
    <property type="component" value="Unassembled WGS sequence"/>
</dbReference>
<evidence type="ECO:0000313" key="2">
    <source>
        <dbReference type="EMBL" id="KAJ9582653.1"/>
    </source>
</evidence>
<dbReference type="GO" id="GO:0033627">
    <property type="term" value="P:cell adhesion mediated by integrin"/>
    <property type="evidence" value="ECO:0007669"/>
    <property type="project" value="TreeGrafter"/>
</dbReference>
<organism evidence="2 3">
    <name type="scientific">Diploptera punctata</name>
    <name type="common">Pacific beetle cockroach</name>
    <dbReference type="NCBI Taxonomy" id="6984"/>
    <lineage>
        <taxon>Eukaryota</taxon>
        <taxon>Metazoa</taxon>
        <taxon>Ecdysozoa</taxon>
        <taxon>Arthropoda</taxon>
        <taxon>Hexapoda</taxon>
        <taxon>Insecta</taxon>
        <taxon>Pterygota</taxon>
        <taxon>Neoptera</taxon>
        <taxon>Polyneoptera</taxon>
        <taxon>Dictyoptera</taxon>
        <taxon>Blattodea</taxon>
        <taxon>Blaberoidea</taxon>
        <taxon>Blaberidae</taxon>
        <taxon>Diplopterinae</taxon>
        <taxon>Diploptera</taxon>
    </lineage>
</organism>
<dbReference type="InterPro" id="IPR028994">
    <property type="entry name" value="Integrin_alpha_N"/>
</dbReference>
<feature type="repeat" description="FG-GAP" evidence="1">
    <location>
        <begin position="13"/>
        <end position="69"/>
    </location>
</feature>
<sequence length="218" mass="24725">TLVFTSAFNLNWNHAPVFSDSSKGSYFGYSVAFLKDNYDYTLLIGAPKGVPNNGDPVFNTQLNLESPGVVHQCRLKNNWECTFLKIETHGNREDGAYRDSVYHNKNRSMFGGALAVNDDDKKTVLRHLKRLSCMRPSCHEKGHYLMNGICYFHKDPSKRGLTTKNLMPLINTHYQSGEDTYTHEVIFNYAYGEAGFTVHFPKNSNDLILGAPGVFDWK</sequence>
<proteinExistence type="predicted"/>
<comment type="caution">
    <text evidence="2">The sequence shown here is derived from an EMBL/GenBank/DDBJ whole genome shotgun (WGS) entry which is preliminary data.</text>
</comment>